<feature type="region of interest" description="Disordered" evidence="3">
    <location>
        <begin position="1"/>
        <end position="32"/>
    </location>
</feature>
<sequence length="705" mass="79906">MRRIQRDTSLAVPLTLPPSSAPAPASSSSSTQLPSITSQVIFPELDQLPSITSQVNFSDLNRINRIGSGSGGTVYKVLHRPSGKLYALKRDPAKRWTARQLLSHPFIIQNAGAANNQNNQEIMSIPSYNFMQNLQRLQVQVDNYSNATSSISDYQSTSGTTPEGGVLCMEELARLTEIGEVVTQGQKLSPEDEGSSTRETDEVSHSSEEELIRLENLEETTSDPRELEELNCDPIEVPPTISHHFSILHVLDLSYTEINSLPQSISRLVALQKLFLRGCELLMEIPPEIGELVNLEVLDLEGTEILYLPKEIAKLVNLTCLKVSFYGYANQTVISSRVLSNLSRLNELIIDVTPYGDWWDVEVETIIDDLFNLKEVRTLKLCLPTTELLEDLTILIFSRLTNFRFTVGRHEEHFVSCLPDDVEEEFNYLEKLDKGFKYINGSRIPNEITKVVKHANAFFLQRHWTAKSLSEFGHENMIEVKYCLVMECNEFWTIIDSEQFYQGKDGRSESEDFQDFEEAIVLGSLEKLIIRYMKNMESVWKGPVGKGSLSNLKSLALHTCPNLTTLFTIDMFRNLVNLEELIVEDCPKIDCLVSLKSSDSKFGLFLPNLKKISVLELPELVSISSGLCIAPNLEKMVIFYCPKLEKLSTMDVSSTKLKVIKGEKEWWDALNWYESDLSTEHEDYLARLFIPLRRDGDMMAQLTKD</sequence>
<dbReference type="InterPro" id="IPR050905">
    <property type="entry name" value="Plant_NBS-LRR"/>
</dbReference>
<evidence type="ECO:0000313" key="7">
    <source>
        <dbReference type="Proteomes" id="UP000626092"/>
    </source>
</evidence>
<evidence type="ECO:0000313" key="6">
    <source>
        <dbReference type="EMBL" id="KAF7131749.1"/>
    </source>
</evidence>
<evidence type="ECO:0000256" key="3">
    <source>
        <dbReference type="SAM" id="MobiDB-lite"/>
    </source>
</evidence>
<evidence type="ECO:0000259" key="5">
    <source>
        <dbReference type="Pfam" id="PF23598"/>
    </source>
</evidence>
<dbReference type="InterPro" id="IPR032675">
    <property type="entry name" value="LRR_dom_sf"/>
</dbReference>
<dbReference type="Gene3D" id="3.30.200.20">
    <property type="entry name" value="Phosphorylase Kinase, domain 1"/>
    <property type="match status" value="1"/>
</dbReference>
<organism evidence="6 7">
    <name type="scientific">Rhododendron simsii</name>
    <name type="common">Sims's rhododendron</name>
    <dbReference type="NCBI Taxonomy" id="118357"/>
    <lineage>
        <taxon>Eukaryota</taxon>
        <taxon>Viridiplantae</taxon>
        <taxon>Streptophyta</taxon>
        <taxon>Embryophyta</taxon>
        <taxon>Tracheophyta</taxon>
        <taxon>Spermatophyta</taxon>
        <taxon>Magnoliopsida</taxon>
        <taxon>eudicotyledons</taxon>
        <taxon>Gunneridae</taxon>
        <taxon>Pentapetalae</taxon>
        <taxon>asterids</taxon>
        <taxon>Ericales</taxon>
        <taxon>Ericaceae</taxon>
        <taxon>Ericoideae</taxon>
        <taxon>Rhodoreae</taxon>
        <taxon>Rhododendron</taxon>
    </lineage>
</organism>
<accession>A0A834GCL6</accession>
<name>A0A834GCL6_RHOSS</name>
<feature type="domain" description="Disease resistance R13L4/SHOC-2-like LRR" evidence="5">
    <location>
        <begin position="239"/>
        <end position="386"/>
    </location>
</feature>
<feature type="compositionally biased region" description="Low complexity" evidence="3">
    <location>
        <begin position="22"/>
        <end position="32"/>
    </location>
</feature>
<dbReference type="PANTHER" id="PTHR33463:SF179">
    <property type="entry name" value="NB-ARC DOMAIN-CONTAINING PROTEIN"/>
    <property type="match status" value="1"/>
</dbReference>
<evidence type="ECO:0000256" key="1">
    <source>
        <dbReference type="ARBA" id="ARBA00022737"/>
    </source>
</evidence>
<keyword evidence="7" id="KW-1185">Reference proteome</keyword>
<feature type="compositionally biased region" description="Basic and acidic residues" evidence="3">
    <location>
        <begin position="195"/>
        <end position="211"/>
    </location>
</feature>
<dbReference type="Gene3D" id="3.80.10.10">
    <property type="entry name" value="Ribonuclease Inhibitor"/>
    <property type="match status" value="1"/>
</dbReference>
<proteinExistence type="predicted"/>
<gene>
    <name evidence="6" type="ORF">RHSIM_Rhsim09G0174900</name>
</gene>
<keyword evidence="1" id="KW-0677">Repeat</keyword>
<comment type="caution">
    <text evidence="6">The sequence shown here is derived from an EMBL/GenBank/DDBJ whole genome shotgun (WGS) entry which is preliminary data.</text>
</comment>
<reference evidence="6" key="1">
    <citation type="submission" date="2019-11" db="EMBL/GenBank/DDBJ databases">
        <authorList>
            <person name="Liu Y."/>
            <person name="Hou J."/>
            <person name="Li T.-Q."/>
            <person name="Guan C.-H."/>
            <person name="Wu X."/>
            <person name="Wu H.-Z."/>
            <person name="Ling F."/>
            <person name="Zhang R."/>
            <person name="Shi X.-G."/>
            <person name="Ren J.-P."/>
            <person name="Chen E.-F."/>
            <person name="Sun J.-M."/>
        </authorList>
    </citation>
    <scope>NUCLEOTIDE SEQUENCE</scope>
    <source>
        <strain evidence="6">Adult_tree_wgs_1</strain>
        <tissue evidence="6">Leaves</tissue>
    </source>
</reference>
<dbReference type="Pfam" id="PF23247">
    <property type="entry name" value="LRR_RPS2"/>
    <property type="match status" value="1"/>
</dbReference>
<feature type="region of interest" description="Disordered" evidence="3">
    <location>
        <begin position="180"/>
        <end position="211"/>
    </location>
</feature>
<evidence type="ECO:0000256" key="2">
    <source>
        <dbReference type="ARBA" id="ARBA00022821"/>
    </source>
</evidence>
<dbReference type="OrthoDB" id="1938824at2759"/>
<dbReference type="SUPFAM" id="SSF56112">
    <property type="entry name" value="Protein kinase-like (PK-like)"/>
    <property type="match status" value="1"/>
</dbReference>
<dbReference type="SUPFAM" id="SSF52058">
    <property type="entry name" value="L domain-like"/>
    <property type="match status" value="1"/>
</dbReference>
<dbReference type="PANTHER" id="PTHR33463">
    <property type="entry name" value="NB-ARC DOMAIN-CONTAINING PROTEIN-RELATED"/>
    <property type="match status" value="1"/>
</dbReference>
<keyword evidence="2" id="KW-0611">Plant defense</keyword>
<dbReference type="Proteomes" id="UP000626092">
    <property type="component" value="Unassembled WGS sequence"/>
</dbReference>
<dbReference type="InterPro" id="IPR011009">
    <property type="entry name" value="Kinase-like_dom_sf"/>
</dbReference>
<dbReference type="EMBL" id="WJXA01000009">
    <property type="protein sequence ID" value="KAF7131749.1"/>
    <property type="molecule type" value="Genomic_DNA"/>
</dbReference>
<dbReference type="AlphaFoldDB" id="A0A834GCL6"/>
<protein>
    <submittedName>
        <fullName evidence="6">Uncharacterized protein</fullName>
    </submittedName>
</protein>
<dbReference type="InterPro" id="IPR057135">
    <property type="entry name" value="At4g27190-like_LRR"/>
</dbReference>
<dbReference type="InterPro" id="IPR055414">
    <property type="entry name" value="LRR_R13L4/SHOC2-like"/>
</dbReference>
<dbReference type="Pfam" id="PF23598">
    <property type="entry name" value="LRR_14"/>
    <property type="match status" value="1"/>
</dbReference>
<evidence type="ECO:0000259" key="4">
    <source>
        <dbReference type="Pfam" id="PF23247"/>
    </source>
</evidence>
<feature type="domain" description="Disease resistance protein At4g27190-like leucine-rich repeats" evidence="4">
    <location>
        <begin position="486"/>
        <end position="586"/>
    </location>
</feature>